<dbReference type="EMBL" id="JGDB01000069">
    <property type="protein sequence ID" value="EXY91196.1"/>
    <property type="molecule type" value="Genomic_DNA"/>
</dbReference>
<gene>
    <name evidence="1" type="ORF">M125_2076</name>
</gene>
<evidence type="ECO:0000313" key="1">
    <source>
        <dbReference type="EMBL" id="EXY91196.1"/>
    </source>
</evidence>
<proteinExistence type="predicted"/>
<dbReference type="AlphaFoldDB" id="A0A015V778"/>
<dbReference type="Proteomes" id="UP000020773">
    <property type="component" value="Unassembled WGS sequence"/>
</dbReference>
<sequence length="368" mass="42570">MGFENVGWTEDTEERVFVIQNSAYRLEGVGIGKAVDLIQKMGLPENKPCRLIVLDNNVPQISLYYQPMKGDSIAEVSRADWSVSYDLGEGWKQARRIKKQNSSLFKVDIVVYPELLFRNYILSKVYEIVVNVSPAIEVSLWKGMKLTGQVIFPIYNDYGQRYKQIRPGFVTLSQTVRLPQRTFLTASVGFFNKFRWGGDLKAKHFFKDERFSVDARIGYTGRGYFEDWAFYHGTKWTLTGSIGANFYWPKYNTQFSLKGERYLEGEYGARFDMIRHFRYASIGFYGMKVQHAGNKGLNGGFLFQIALPPYKYKRKGYIPRVIPNNFGFQYNAGNERIYGKGYSPQASDNVMENNSFNPYFIKSELLNF</sequence>
<dbReference type="PATRIC" id="fig|1339316.3.peg.2002"/>
<organism evidence="1 2">
    <name type="scientific">Bacteroides fragilis str. 3998T(B)3</name>
    <dbReference type="NCBI Taxonomy" id="1339316"/>
    <lineage>
        <taxon>Bacteria</taxon>
        <taxon>Pseudomonadati</taxon>
        <taxon>Bacteroidota</taxon>
        <taxon>Bacteroidia</taxon>
        <taxon>Bacteroidales</taxon>
        <taxon>Bacteroidaceae</taxon>
        <taxon>Bacteroides</taxon>
    </lineage>
</organism>
<accession>A0A015V778</accession>
<evidence type="ECO:0000313" key="2">
    <source>
        <dbReference type="Proteomes" id="UP000020773"/>
    </source>
</evidence>
<name>A0A015V778_BACFG</name>
<protein>
    <submittedName>
        <fullName evidence="1">Uncharacterized protein</fullName>
    </submittedName>
</protein>
<reference evidence="1 2" key="1">
    <citation type="submission" date="2014-02" db="EMBL/GenBank/DDBJ databases">
        <authorList>
            <person name="Sears C."/>
            <person name="Carroll K."/>
            <person name="Sack B.R."/>
            <person name="Qadri F."/>
            <person name="Myers L.L."/>
            <person name="Chung G.-T."/>
            <person name="Escheverria P."/>
            <person name="Fraser C.M."/>
            <person name="Sadzewicz L."/>
            <person name="Shefchek K.A."/>
            <person name="Tallon L."/>
            <person name="Das S.P."/>
            <person name="Daugherty S."/>
            <person name="Mongodin E.F."/>
        </authorList>
    </citation>
    <scope>NUCLEOTIDE SEQUENCE [LARGE SCALE GENOMIC DNA]</scope>
    <source>
        <strain evidence="2">3998T(B)3</strain>
    </source>
</reference>
<comment type="caution">
    <text evidence="1">The sequence shown here is derived from an EMBL/GenBank/DDBJ whole genome shotgun (WGS) entry which is preliminary data.</text>
</comment>